<evidence type="ECO:0000313" key="7">
    <source>
        <dbReference type="EMBL" id="KAJ4485395.1"/>
    </source>
</evidence>
<dbReference type="GO" id="GO:0046872">
    <property type="term" value="F:metal ion binding"/>
    <property type="evidence" value="ECO:0007669"/>
    <property type="project" value="UniProtKB-KW"/>
</dbReference>
<dbReference type="GO" id="GO:0016706">
    <property type="term" value="F:2-oxoglutarate-dependent dioxygenase activity"/>
    <property type="evidence" value="ECO:0007669"/>
    <property type="project" value="TreeGrafter"/>
</dbReference>
<organism evidence="7 8">
    <name type="scientific">Lentinula aciculospora</name>
    <dbReference type="NCBI Taxonomy" id="153920"/>
    <lineage>
        <taxon>Eukaryota</taxon>
        <taxon>Fungi</taxon>
        <taxon>Dikarya</taxon>
        <taxon>Basidiomycota</taxon>
        <taxon>Agaricomycotina</taxon>
        <taxon>Agaricomycetes</taxon>
        <taxon>Agaricomycetidae</taxon>
        <taxon>Agaricales</taxon>
        <taxon>Marasmiineae</taxon>
        <taxon>Omphalotaceae</taxon>
        <taxon>Lentinula</taxon>
    </lineage>
</organism>
<keyword evidence="8" id="KW-1185">Reference proteome</keyword>
<dbReference type="Proteomes" id="UP001150266">
    <property type="component" value="Unassembled WGS sequence"/>
</dbReference>
<evidence type="ECO:0000256" key="4">
    <source>
        <dbReference type="ARBA" id="ARBA00023002"/>
    </source>
</evidence>
<dbReference type="EMBL" id="JAOTPV010000003">
    <property type="protein sequence ID" value="KAJ4485395.1"/>
    <property type="molecule type" value="Genomic_DNA"/>
</dbReference>
<dbReference type="OrthoDB" id="10257314at2759"/>
<comment type="caution">
    <text evidence="7">The sequence shown here is derived from an EMBL/GenBank/DDBJ whole genome shotgun (WGS) entry which is preliminary data.</text>
</comment>
<keyword evidence="4" id="KW-0560">Oxidoreductase</keyword>
<keyword evidence="2" id="KW-0479">Metal-binding</keyword>
<sequence>MYFLKCHIIHNSAAFVQLPDDGYSPTGTQDVTKLINMPKFYLIVKKLHLHIGTNYRTTMSSTMTTIVTENKAAQTGESIPSVMSTATGSGILTFPLLGSPGQPTPKERGQGPFEFYPYADLLPKVFPNPSEIGEPLKDFVHVDPGLRALSHPDPRKFLQGATRIENFCPTIGAEVEGVNLTKLTPEERDELALEVARRRVMVFRGQDDFFEAGSDFWKEFGSYFGRLHVHPTGGHPEGLPEIHMIYRDENTVYYDTENITRGMWHTDMSHERQPPGLTAFFLLAHPESGGDTFFTSGVEALRRLSPGFVEYLKTLRQIQSAVDPIQVTRNGTRTRNIRRPCVTTVHPLVRRHPVTGEESLFLNPEATKGIAGYKKQESDLILSFLYDHIAGGLEGQMRVKWAPKTVVLWDNRVTMHSALFDFAGRPERRHGARITPQAERPIPALSGLHLD</sequence>
<proteinExistence type="inferred from homology"/>
<dbReference type="InterPro" id="IPR051323">
    <property type="entry name" value="AtsK-like"/>
</dbReference>
<dbReference type="InterPro" id="IPR042098">
    <property type="entry name" value="TauD-like_sf"/>
</dbReference>
<keyword evidence="5" id="KW-0408">Iron</keyword>
<dbReference type="PANTHER" id="PTHR30468:SF1">
    <property type="entry name" value="ALPHA-KETOGLUTARATE-DEPENDENT SULFONATE DIOXYGENASE"/>
    <property type="match status" value="1"/>
</dbReference>
<feature type="domain" description="TauD/TfdA-like" evidence="6">
    <location>
        <begin position="165"/>
        <end position="435"/>
    </location>
</feature>
<accession>A0A9W9APQ1</accession>
<dbReference type="AlphaFoldDB" id="A0A9W9APQ1"/>
<dbReference type="FunFam" id="3.60.130.10:FF:000003">
    <property type="entry name" value="Alpha-ketoglutarate-dependent taurine dioxygenase"/>
    <property type="match status" value="1"/>
</dbReference>
<evidence type="ECO:0000313" key="8">
    <source>
        <dbReference type="Proteomes" id="UP001150266"/>
    </source>
</evidence>
<dbReference type="SUPFAM" id="SSF51197">
    <property type="entry name" value="Clavaminate synthase-like"/>
    <property type="match status" value="1"/>
</dbReference>
<dbReference type="Gene3D" id="3.60.130.10">
    <property type="entry name" value="Clavaminate synthase-like"/>
    <property type="match status" value="1"/>
</dbReference>
<dbReference type="PANTHER" id="PTHR30468">
    <property type="entry name" value="ALPHA-KETOGLUTARATE-DEPENDENT SULFONATE DIOXYGENASE"/>
    <property type="match status" value="1"/>
</dbReference>
<evidence type="ECO:0000256" key="5">
    <source>
        <dbReference type="ARBA" id="ARBA00023004"/>
    </source>
</evidence>
<evidence type="ECO:0000256" key="2">
    <source>
        <dbReference type="ARBA" id="ARBA00022723"/>
    </source>
</evidence>
<name>A0A9W9APQ1_9AGAR</name>
<reference evidence="7" key="1">
    <citation type="submission" date="2022-08" db="EMBL/GenBank/DDBJ databases">
        <title>A Global Phylogenomic Analysis of the Shiitake Genus Lentinula.</title>
        <authorList>
            <consortium name="DOE Joint Genome Institute"/>
            <person name="Sierra-Patev S."/>
            <person name="Min B."/>
            <person name="Naranjo-Ortiz M."/>
            <person name="Looney B."/>
            <person name="Konkel Z."/>
            <person name="Slot J.C."/>
            <person name="Sakamoto Y."/>
            <person name="Steenwyk J.L."/>
            <person name="Rokas A."/>
            <person name="Carro J."/>
            <person name="Camarero S."/>
            <person name="Ferreira P."/>
            <person name="Molpeceres G."/>
            <person name="Ruiz-Duenas F.J."/>
            <person name="Serrano A."/>
            <person name="Henrissat B."/>
            <person name="Drula E."/>
            <person name="Hughes K.W."/>
            <person name="Mata J.L."/>
            <person name="Ishikawa N.K."/>
            <person name="Vargas-Isla R."/>
            <person name="Ushijima S."/>
            <person name="Smith C.A."/>
            <person name="Ahrendt S."/>
            <person name="Andreopoulos W."/>
            <person name="He G."/>
            <person name="Labutti K."/>
            <person name="Lipzen A."/>
            <person name="Ng V."/>
            <person name="Riley R."/>
            <person name="Sandor L."/>
            <person name="Barry K."/>
            <person name="Martinez A.T."/>
            <person name="Xiao Y."/>
            <person name="Gibbons J.G."/>
            <person name="Terashima K."/>
            <person name="Grigoriev I.V."/>
            <person name="Hibbett D.S."/>
        </authorList>
    </citation>
    <scope>NUCLEOTIDE SEQUENCE</scope>
    <source>
        <strain evidence="7">JLM2183</strain>
    </source>
</reference>
<keyword evidence="3 7" id="KW-0223">Dioxygenase</keyword>
<comment type="similarity">
    <text evidence="1">Belongs to the TfdA dioxygenase family.</text>
</comment>
<gene>
    <name evidence="7" type="ORF">J3R30DRAFT_3401204</name>
</gene>
<dbReference type="InterPro" id="IPR003819">
    <property type="entry name" value="TauD/TfdA-like"/>
</dbReference>
<dbReference type="Pfam" id="PF02668">
    <property type="entry name" value="TauD"/>
    <property type="match status" value="1"/>
</dbReference>
<evidence type="ECO:0000256" key="1">
    <source>
        <dbReference type="ARBA" id="ARBA00005896"/>
    </source>
</evidence>
<protein>
    <submittedName>
        <fullName evidence="7">Alpha-ketoglutarate-dependent sulfonate dioxygenase</fullName>
    </submittedName>
</protein>
<dbReference type="GO" id="GO:0005737">
    <property type="term" value="C:cytoplasm"/>
    <property type="evidence" value="ECO:0007669"/>
    <property type="project" value="TreeGrafter"/>
</dbReference>
<evidence type="ECO:0000259" key="6">
    <source>
        <dbReference type="Pfam" id="PF02668"/>
    </source>
</evidence>
<evidence type="ECO:0000256" key="3">
    <source>
        <dbReference type="ARBA" id="ARBA00022964"/>
    </source>
</evidence>